<evidence type="ECO:0000313" key="2">
    <source>
        <dbReference type="Proteomes" id="UP000245938"/>
    </source>
</evidence>
<accession>A0A2U3AJE5</accession>
<dbReference type="AlphaFoldDB" id="A0A2U3AJE5"/>
<dbReference type="Proteomes" id="UP000245938">
    <property type="component" value="Unassembled WGS sequence"/>
</dbReference>
<comment type="caution">
    <text evidence="1">The sequence shown here is derived from an EMBL/GenBank/DDBJ whole genome shotgun (WGS) entry which is preliminary data.</text>
</comment>
<gene>
    <name evidence="1" type="ORF">DEX24_11940</name>
</gene>
<dbReference type="EMBL" id="QFVR01000017">
    <property type="protein sequence ID" value="PWI24673.1"/>
    <property type="molecule type" value="Genomic_DNA"/>
</dbReference>
<name>A0A2U3AJE5_9BACL</name>
<protein>
    <submittedName>
        <fullName evidence="1">Uncharacterized protein</fullName>
    </submittedName>
</protein>
<organism evidence="1 2">
    <name type="scientific">Kurthia sibirica</name>
    <dbReference type="NCBI Taxonomy" id="202750"/>
    <lineage>
        <taxon>Bacteria</taxon>
        <taxon>Bacillati</taxon>
        <taxon>Bacillota</taxon>
        <taxon>Bacilli</taxon>
        <taxon>Bacillales</taxon>
        <taxon>Caryophanaceae</taxon>
        <taxon>Kurthia</taxon>
    </lineage>
</organism>
<reference evidence="1 2" key="1">
    <citation type="submission" date="2018-05" db="EMBL/GenBank/DDBJ databases">
        <title>Kurthia sibirica genome sequence.</title>
        <authorList>
            <person name="Maclea K.S."/>
            <person name="Goen A.E."/>
        </authorList>
    </citation>
    <scope>NUCLEOTIDE SEQUENCE [LARGE SCALE GENOMIC DNA]</scope>
    <source>
        <strain evidence="1 2">ATCC 49154</strain>
    </source>
</reference>
<proteinExistence type="predicted"/>
<evidence type="ECO:0000313" key="1">
    <source>
        <dbReference type="EMBL" id="PWI24673.1"/>
    </source>
</evidence>
<sequence>MTLYELLDIGEYSYDVNFKEIMVIVDIGNEYFNEEKTLNNFFLEVNDLFMKSSVISMRKLHQILNSFII</sequence>
<keyword evidence="2" id="KW-1185">Reference proteome</keyword>